<dbReference type="EMBL" id="FPAU01000006">
    <property type="protein sequence ID" value="SFU13875.1"/>
    <property type="molecule type" value="Genomic_DNA"/>
</dbReference>
<gene>
    <name evidence="1" type="ORF">SAMN05192562_10677</name>
</gene>
<evidence type="ECO:0000313" key="1">
    <source>
        <dbReference type="EMBL" id="SFU13875.1"/>
    </source>
</evidence>
<evidence type="ECO:0000313" key="2">
    <source>
        <dbReference type="Proteomes" id="UP000199187"/>
    </source>
</evidence>
<name>A0A1I7DQF7_9ENTR</name>
<reference evidence="2" key="1">
    <citation type="submission" date="2016-10" db="EMBL/GenBank/DDBJ databases">
        <authorList>
            <person name="Varghese N."/>
            <person name="Submissions S."/>
        </authorList>
    </citation>
    <scope>NUCLEOTIDE SEQUENCE [LARGE SCALE GENOMIC DNA]</scope>
    <source>
        <strain evidence="2">Ah-143</strain>
    </source>
</reference>
<proteinExistence type="predicted"/>
<organism evidence="1 2">
    <name type="scientific">Kosakonia arachidis</name>
    <dbReference type="NCBI Taxonomy" id="551989"/>
    <lineage>
        <taxon>Bacteria</taxon>
        <taxon>Pseudomonadati</taxon>
        <taxon>Pseudomonadota</taxon>
        <taxon>Gammaproteobacteria</taxon>
        <taxon>Enterobacterales</taxon>
        <taxon>Enterobacteriaceae</taxon>
        <taxon>Kosakonia</taxon>
    </lineage>
</organism>
<keyword evidence="2" id="KW-1185">Reference proteome</keyword>
<accession>A0A1I7DQF7</accession>
<dbReference type="AlphaFoldDB" id="A0A1I7DQF7"/>
<sequence>MLFFAAHCLLRIFGKSCSYLNNDSVNAMNKTLRKQLPGGVPIKKGNYIIKLSKQIGGIHLDAHDIDSSHAGLWDCFYDLLTNLENSISITTVFTTEQKNECVTFLSELKKRISRGNNKSFLSIVRNEINYNHAMFCWSSYQTEKISDTNNIKLSSQKWIKTCSNELFTNSIKEKVDFTETCAIIISLMKDMLLEINDINKSSFLRYTAMPTLRKLIQT</sequence>
<protein>
    <submittedName>
        <fullName evidence="1">Uncharacterized protein</fullName>
    </submittedName>
</protein>
<dbReference type="Proteomes" id="UP000199187">
    <property type="component" value="Unassembled WGS sequence"/>
</dbReference>